<dbReference type="PANTHER" id="PTHR33408:SF2">
    <property type="entry name" value="TRANSPOSASE DDE DOMAIN-CONTAINING PROTEIN"/>
    <property type="match status" value="1"/>
</dbReference>
<gene>
    <name evidence="2" type="ORF">B1B_13854</name>
</gene>
<dbReference type="AlphaFoldDB" id="T0ZGC7"/>
<feature type="domain" description="Transposase DDE" evidence="1">
    <location>
        <begin position="67"/>
        <end position="184"/>
    </location>
</feature>
<dbReference type="InterPro" id="IPR025668">
    <property type="entry name" value="Tnp_DDE_dom"/>
</dbReference>
<reference evidence="2" key="2">
    <citation type="journal article" date="2014" name="ISME J.">
        <title>Microbial stratification in low pH oxic and suboxic macroscopic growths along an acid mine drainage.</title>
        <authorList>
            <person name="Mendez-Garcia C."/>
            <person name="Mesa V."/>
            <person name="Sprenger R.R."/>
            <person name="Richter M."/>
            <person name="Diez M.S."/>
            <person name="Solano J."/>
            <person name="Bargiela R."/>
            <person name="Golyshina O.V."/>
            <person name="Manteca A."/>
            <person name="Ramos J.L."/>
            <person name="Gallego J.R."/>
            <person name="Llorente I."/>
            <person name="Martins Dos Santos V.A."/>
            <person name="Jensen O.N."/>
            <person name="Pelaez A.I."/>
            <person name="Sanchez J."/>
            <person name="Ferrer M."/>
        </authorList>
    </citation>
    <scope>NUCLEOTIDE SEQUENCE</scope>
</reference>
<comment type="caution">
    <text evidence="2">The sequence shown here is derived from an EMBL/GenBank/DDBJ whole genome shotgun (WGS) entry which is preliminary data.</text>
</comment>
<protein>
    <submittedName>
        <fullName evidence="2">Transposase, IS4 family protein</fullName>
    </submittedName>
</protein>
<evidence type="ECO:0000313" key="2">
    <source>
        <dbReference type="EMBL" id="EQD43382.1"/>
    </source>
</evidence>
<accession>T0ZGC7</accession>
<name>T0ZGC7_9ZZZZ</name>
<reference evidence="2" key="1">
    <citation type="submission" date="2013-08" db="EMBL/GenBank/DDBJ databases">
        <authorList>
            <person name="Mendez C."/>
            <person name="Richter M."/>
            <person name="Ferrer M."/>
            <person name="Sanchez J."/>
        </authorList>
    </citation>
    <scope>NUCLEOTIDE SEQUENCE</scope>
</reference>
<dbReference type="Pfam" id="PF13751">
    <property type="entry name" value="DDE_Tnp_1_6"/>
    <property type="match status" value="1"/>
</dbReference>
<dbReference type="EMBL" id="AUZY01009134">
    <property type="protein sequence ID" value="EQD43382.1"/>
    <property type="molecule type" value="Genomic_DNA"/>
</dbReference>
<organism evidence="2">
    <name type="scientific">mine drainage metagenome</name>
    <dbReference type="NCBI Taxonomy" id="410659"/>
    <lineage>
        <taxon>unclassified sequences</taxon>
        <taxon>metagenomes</taxon>
        <taxon>ecological metagenomes</taxon>
    </lineage>
</organism>
<proteinExistence type="predicted"/>
<sequence>TTDVDAVDDETDRPCVYGDNAYGTGPFHECLEKADIDSRCKTQDPASIGELFAKDRFDIDLADDTVTCPAGVSVTITRYRRGGGVARFADACTSCSMRPQCTTAASGRTVSITPHEEALARARARQKDQRWRDDYRATRPKVERKIAHLMRRKHGGRRARVRGTTKVDADFRLLAAAINLARLAVLGAHSTSGKWVVAGA</sequence>
<evidence type="ECO:0000259" key="1">
    <source>
        <dbReference type="Pfam" id="PF13751"/>
    </source>
</evidence>
<feature type="non-terminal residue" evidence="2">
    <location>
        <position position="1"/>
    </location>
</feature>
<dbReference type="PANTHER" id="PTHR33408">
    <property type="entry name" value="TRANSPOSASE"/>
    <property type="match status" value="1"/>
</dbReference>